<evidence type="ECO:0000256" key="2">
    <source>
        <dbReference type="ARBA" id="ARBA00022729"/>
    </source>
</evidence>
<evidence type="ECO:0000256" key="3">
    <source>
        <dbReference type="SAM" id="SignalP"/>
    </source>
</evidence>
<dbReference type="RefSeq" id="WP_173943793.1">
    <property type="nucleotide sequence ID" value="NZ_CBCSCD010000001.1"/>
</dbReference>
<feature type="signal peptide" evidence="3">
    <location>
        <begin position="1"/>
        <end position="23"/>
    </location>
</feature>
<dbReference type="Gene3D" id="2.40.160.20">
    <property type="match status" value="1"/>
</dbReference>
<dbReference type="GO" id="GO:0009279">
    <property type="term" value="C:cell outer membrane"/>
    <property type="evidence" value="ECO:0007669"/>
    <property type="project" value="UniProtKB-SubCell"/>
</dbReference>
<keyword evidence="2 3" id="KW-0732">Signal</keyword>
<dbReference type="KEGG" id="pani:DCO16_06080"/>
<evidence type="ECO:0000256" key="1">
    <source>
        <dbReference type="ARBA" id="ARBA00004442"/>
    </source>
</evidence>
<organism evidence="5 6">
    <name type="scientific">Polynucleobacter antarcticus</name>
    <dbReference type="NCBI Taxonomy" id="1743162"/>
    <lineage>
        <taxon>Bacteria</taxon>
        <taxon>Pseudomonadati</taxon>
        <taxon>Pseudomonadota</taxon>
        <taxon>Betaproteobacteria</taxon>
        <taxon>Burkholderiales</taxon>
        <taxon>Burkholderiaceae</taxon>
        <taxon>Polynucleobacter</taxon>
    </lineage>
</organism>
<protein>
    <recommendedName>
        <fullName evidence="4">Outer membrane protein beta-barrel domain-containing protein</fullName>
    </recommendedName>
</protein>
<keyword evidence="6" id="KW-1185">Reference proteome</keyword>
<name>A0A6M9Q2U2_9BURK</name>
<dbReference type="Proteomes" id="UP000500806">
    <property type="component" value="Chromosome"/>
</dbReference>
<evidence type="ECO:0000313" key="6">
    <source>
        <dbReference type="Proteomes" id="UP000500806"/>
    </source>
</evidence>
<feature type="domain" description="Outer membrane protein beta-barrel" evidence="4">
    <location>
        <begin position="12"/>
        <end position="236"/>
    </location>
</feature>
<comment type="subcellular location">
    <subcellularLocation>
        <location evidence="1">Cell outer membrane</location>
    </subcellularLocation>
</comment>
<dbReference type="InterPro" id="IPR011250">
    <property type="entry name" value="OMP/PagP_B-barrel"/>
</dbReference>
<dbReference type="Pfam" id="PF13505">
    <property type="entry name" value="OMP_b-brl"/>
    <property type="match status" value="1"/>
</dbReference>
<feature type="chain" id="PRO_5027025680" description="Outer membrane protein beta-barrel domain-containing protein" evidence="3">
    <location>
        <begin position="24"/>
        <end position="236"/>
    </location>
</feature>
<dbReference type="PROSITE" id="PS00695">
    <property type="entry name" value="ENT_VIR_OMP_2"/>
    <property type="match status" value="1"/>
</dbReference>
<evidence type="ECO:0000259" key="4">
    <source>
        <dbReference type="Pfam" id="PF13505"/>
    </source>
</evidence>
<accession>A0A6M9Q2U2</accession>
<evidence type="ECO:0000313" key="5">
    <source>
        <dbReference type="EMBL" id="QKM62663.1"/>
    </source>
</evidence>
<dbReference type="AlphaFoldDB" id="A0A6M9Q2U2"/>
<reference evidence="5 6" key="1">
    <citation type="submission" date="2018-04" db="EMBL/GenBank/DDBJ databases">
        <title>Polynucleobacter sp. LimPoW16 genome.</title>
        <authorList>
            <person name="Hahn M.W."/>
        </authorList>
    </citation>
    <scope>NUCLEOTIDE SEQUENCE [LARGE SCALE GENOMIC DNA]</scope>
    <source>
        <strain evidence="5 6">LimPoW16</strain>
    </source>
</reference>
<dbReference type="EMBL" id="CP028941">
    <property type="protein sequence ID" value="QKM62663.1"/>
    <property type="molecule type" value="Genomic_DNA"/>
</dbReference>
<dbReference type="SUPFAM" id="SSF56925">
    <property type="entry name" value="OMPA-like"/>
    <property type="match status" value="1"/>
</dbReference>
<dbReference type="InterPro" id="IPR000758">
    <property type="entry name" value="Enterovir_OMP"/>
</dbReference>
<proteinExistence type="predicted"/>
<dbReference type="GO" id="GO:0044384">
    <property type="term" value="C:host outer membrane"/>
    <property type="evidence" value="ECO:0007669"/>
    <property type="project" value="InterPro"/>
</dbReference>
<dbReference type="InterPro" id="IPR027385">
    <property type="entry name" value="Beta-barrel_OMP"/>
</dbReference>
<sequence>MKIISKILLTSGLLAVASTASHAQSSPTFEGFYGQAGIGYEMVSPSLSLGNINVTGTGPAVGSYPFSSSVSNSNSFAGTVTIGYNYAFSKDFLLGLGAEYSPIAGTKANYSGSNAQLGSANGQYNKENSYNIFLSPATPIGKDGLLYGKVGFTGASVKAQINGGSSSTSNLTGYSLGLGYKQFITGGLYGFGEVNYASYSNNTSNETVSAGTYRLSQNSTISANVTNFLVGIGYKF</sequence>
<gene>
    <name evidence="5" type="ORF">DCO16_06080</name>
</gene>